<sequence length="70" mass="8210">MKSFAEETRDIGQELEKGRYAATERVFRSVLRSDRALPKRRYDISPCILVYPPMLSPEDRSEPISYFPPF</sequence>
<name>A0A8S9I9T9_BRACR</name>
<comment type="caution">
    <text evidence="1">The sequence shown here is derived from an EMBL/GenBank/DDBJ whole genome shotgun (WGS) entry which is preliminary data.</text>
</comment>
<organism evidence="1 2">
    <name type="scientific">Brassica cretica</name>
    <name type="common">Mustard</name>
    <dbReference type="NCBI Taxonomy" id="69181"/>
    <lineage>
        <taxon>Eukaryota</taxon>
        <taxon>Viridiplantae</taxon>
        <taxon>Streptophyta</taxon>
        <taxon>Embryophyta</taxon>
        <taxon>Tracheophyta</taxon>
        <taxon>Spermatophyta</taxon>
        <taxon>Magnoliopsida</taxon>
        <taxon>eudicotyledons</taxon>
        <taxon>Gunneridae</taxon>
        <taxon>Pentapetalae</taxon>
        <taxon>rosids</taxon>
        <taxon>malvids</taxon>
        <taxon>Brassicales</taxon>
        <taxon>Brassicaceae</taxon>
        <taxon>Brassiceae</taxon>
        <taxon>Brassica</taxon>
    </lineage>
</organism>
<proteinExistence type="predicted"/>
<gene>
    <name evidence="1" type="ORF">F2Q68_00026108</name>
</gene>
<reference evidence="1" key="1">
    <citation type="submission" date="2019-12" db="EMBL/GenBank/DDBJ databases">
        <title>Genome sequencing and annotation of Brassica cretica.</title>
        <authorList>
            <person name="Studholme D.J."/>
            <person name="Sarris P.F."/>
        </authorList>
    </citation>
    <scope>NUCLEOTIDE SEQUENCE</scope>
    <source>
        <strain evidence="1">PFS-001/15</strain>
        <tissue evidence="1">Leaf</tissue>
    </source>
</reference>
<dbReference type="Proteomes" id="UP000712281">
    <property type="component" value="Unassembled WGS sequence"/>
</dbReference>
<evidence type="ECO:0000313" key="1">
    <source>
        <dbReference type="EMBL" id="KAF2566102.1"/>
    </source>
</evidence>
<accession>A0A8S9I9T9</accession>
<dbReference type="AlphaFoldDB" id="A0A8S9I9T9"/>
<protein>
    <submittedName>
        <fullName evidence="1">Uncharacterized protein</fullName>
    </submittedName>
</protein>
<evidence type="ECO:0000313" key="2">
    <source>
        <dbReference type="Proteomes" id="UP000712281"/>
    </source>
</evidence>
<dbReference type="EMBL" id="QGKW02001911">
    <property type="protein sequence ID" value="KAF2566102.1"/>
    <property type="molecule type" value="Genomic_DNA"/>
</dbReference>